<dbReference type="GO" id="GO:0016758">
    <property type="term" value="F:hexosyltransferase activity"/>
    <property type="evidence" value="ECO:0007669"/>
    <property type="project" value="TreeGrafter"/>
</dbReference>
<proteinExistence type="inferred from homology"/>
<feature type="transmembrane region" description="Helical" evidence="3">
    <location>
        <begin position="57"/>
        <end position="77"/>
    </location>
</feature>
<dbReference type="STRING" id="50990.A0A4Y7QD92"/>
<protein>
    <submittedName>
        <fullName evidence="4">Glycosyltransferase family 32 protein</fullName>
    </submittedName>
</protein>
<feature type="region of interest" description="Disordered" evidence="2">
    <location>
        <begin position="1"/>
        <end position="30"/>
    </location>
</feature>
<dbReference type="EMBL" id="ML170164">
    <property type="protein sequence ID" value="TDL25198.1"/>
    <property type="molecule type" value="Genomic_DNA"/>
</dbReference>
<feature type="compositionally biased region" description="Polar residues" evidence="2">
    <location>
        <begin position="1"/>
        <end position="22"/>
    </location>
</feature>
<dbReference type="Pfam" id="PF04488">
    <property type="entry name" value="Gly_transf_sug"/>
    <property type="match status" value="1"/>
</dbReference>
<dbReference type="GO" id="GO:0016020">
    <property type="term" value="C:membrane"/>
    <property type="evidence" value="ECO:0007669"/>
    <property type="project" value="GOC"/>
</dbReference>
<evidence type="ECO:0000256" key="3">
    <source>
        <dbReference type="SAM" id="Phobius"/>
    </source>
</evidence>
<evidence type="ECO:0000313" key="5">
    <source>
        <dbReference type="Proteomes" id="UP000294933"/>
    </source>
</evidence>
<dbReference type="VEuPathDB" id="FungiDB:BD410DRAFT_718224"/>
<keyword evidence="3" id="KW-0812">Transmembrane</keyword>
<dbReference type="InterPro" id="IPR007577">
    <property type="entry name" value="GlycoTrfase_DXD_sugar-bd_CS"/>
</dbReference>
<keyword evidence="3" id="KW-1133">Transmembrane helix</keyword>
<keyword evidence="5" id="KW-1185">Reference proteome</keyword>
<dbReference type="InterPro" id="IPR051981">
    <property type="entry name" value="Glycosyltransf_32"/>
</dbReference>
<dbReference type="SUPFAM" id="SSF53448">
    <property type="entry name" value="Nucleotide-diphospho-sugar transferases"/>
    <property type="match status" value="1"/>
</dbReference>
<dbReference type="PANTHER" id="PTHR12042:SF21">
    <property type="entry name" value="ALPHA1,4-GALACTOSYLTRANSFERASE 1-RELATED"/>
    <property type="match status" value="1"/>
</dbReference>
<dbReference type="AlphaFoldDB" id="A0A4Y7QD92"/>
<evidence type="ECO:0000256" key="2">
    <source>
        <dbReference type="SAM" id="MobiDB-lite"/>
    </source>
</evidence>
<evidence type="ECO:0000313" key="4">
    <source>
        <dbReference type="EMBL" id="TDL25198.1"/>
    </source>
</evidence>
<name>A0A4Y7QD92_9AGAM</name>
<organism evidence="4 5">
    <name type="scientific">Rickenella mellea</name>
    <dbReference type="NCBI Taxonomy" id="50990"/>
    <lineage>
        <taxon>Eukaryota</taxon>
        <taxon>Fungi</taxon>
        <taxon>Dikarya</taxon>
        <taxon>Basidiomycota</taxon>
        <taxon>Agaricomycotina</taxon>
        <taxon>Agaricomycetes</taxon>
        <taxon>Hymenochaetales</taxon>
        <taxon>Rickenellaceae</taxon>
        <taxon>Rickenella</taxon>
    </lineage>
</organism>
<dbReference type="Gene3D" id="3.90.550.20">
    <property type="match status" value="1"/>
</dbReference>
<reference evidence="4 5" key="1">
    <citation type="submission" date="2018-06" db="EMBL/GenBank/DDBJ databases">
        <title>A transcriptomic atlas of mushroom development highlights an independent origin of complex multicellularity.</title>
        <authorList>
            <consortium name="DOE Joint Genome Institute"/>
            <person name="Krizsan K."/>
            <person name="Almasi E."/>
            <person name="Merenyi Z."/>
            <person name="Sahu N."/>
            <person name="Viragh M."/>
            <person name="Koszo T."/>
            <person name="Mondo S."/>
            <person name="Kiss B."/>
            <person name="Balint B."/>
            <person name="Kues U."/>
            <person name="Barry K."/>
            <person name="Hegedus J.C."/>
            <person name="Henrissat B."/>
            <person name="Johnson J."/>
            <person name="Lipzen A."/>
            <person name="Ohm R."/>
            <person name="Nagy I."/>
            <person name="Pangilinan J."/>
            <person name="Yan J."/>
            <person name="Xiong Y."/>
            <person name="Grigoriev I.V."/>
            <person name="Hibbett D.S."/>
            <person name="Nagy L.G."/>
        </authorList>
    </citation>
    <scope>NUCLEOTIDE SEQUENCE [LARGE SCALE GENOMIC DNA]</scope>
    <source>
        <strain evidence="4 5">SZMC22713</strain>
    </source>
</reference>
<dbReference type="Proteomes" id="UP000294933">
    <property type="component" value="Unassembled WGS sequence"/>
</dbReference>
<gene>
    <name evidence="4" type="ORF">BD410DRAFT_718224</name>
</gene>
<dbReference type="OrthoDB" id="409543at2759"/>
<sequence length="458" mass="53185">MYSSNGPRQRSPSPHNNGSPSRTTKKRKRSLQFQAKYSSFWRPRTCQWWTYRLQKTLHLLLLLALVILVMLGVTWIWEPHIEVTFYARRWVQREVHALAPLAGCFNPSRISPLYNLTEVRAAKRHEVQAGLPLRLGMDCYDFAATIQPQPRHAPLPGDPPRQRTNFHTYWRHDLVPFGVRQEWMLKSFFATQDLGATRLILWSTGDLRSNDMVKRWLRKFPDAFQLRIVDVEALARGTALEGSALLSSMDNKAWVDGDLIRLLVMWAFGGVWVDMDSLLTRDLSPLLEHEFVTQWDCYDKIYQPFNGAVMHFLQHSPYLCEAFEIMSRSPPARSGTTEWGSLLYLKLWRRLVAAAIPPFKVLPFCFTDARSCRLDNRLPDPFAKDRGTWAAGLGMQEGGALDQALNKIFSVHLHNQWSKAFPRNGWVERLLLRRYERALGIEAPHWDREENVFQREGK</sequence>
<dbReference type="GO" id="GO:0006688">
    <property type="term" value="P:glycosphingolipid biosynthetic process"/>
    <property type="evidence" value="ECO:0007669"/>
    <property type="project" value="TreeGrafter"/>
</dbReference>
<dbReference type="PANTHER" id="PTHR12042">
    <property type="entry name" value="LACTOSYLCERAMIDE 4-ALPHA-GALACTOSYLTRANSFERASE ALPHA- 1,4-GALACTOSYLTRANSFERASE"/>
    <property type="match status" value="1"/>
</dbReference>
<comment type="similarity">
    <text evidence="1">Belongs to the glycosyltransferase 32 family.</text>
</comment>
<keyword evidence="3" id="KW-0472">Membrane</keyword>
<dbReference type="InterPro" id="IPR029044">
    <property type="entry name" value="Nucleotide-diphossugar_trans"/>
</dbReference>
<keyword evidence="4" id="KW-0808">Transferase</keyword>
<accession>A0A4Y7QD92</accession>
<evidence type="ECO:0000256" key="1">
    <source>
        <dbReference type="ARBA" id="ARBA00009003"/>
    </source>
</evidence>